<dbReference type="GeneTree" id="ENSGT01030000234639"/>
<dbReference type="AlphaFoldDB" id="Q3UG30"/>
<keyword evidence="6" id="KW-0675">Receptor</keyword>
<sequence>MSFCEVVSCTMVFLSLIVALVGLVGNATVLWFLGFQMRRNAFSVYILNLAGSIRHHRFQRKTLKLFLQRAMQDTPEEEECGEMGSSGRSREIKTIWKGLRAALIRHKEL</sequence>
<evidence type="ECO:0000256" key="7">
    <source>
        <dbReference type="ARBA" id="ARBA00023224"/>
    </source>
</evidence>
<evidence type="ECO:0000256" key="4">
    <source>
        <dbReference type="ARBA" id="ARBA00023040"/>
    </source>
</evidence>
<dbReference type="AGR" id="MGI:3588270"/>
<dbReference type="GO" id="GO:0016020">
    <property type="term" value="C:membrane"/>
    <property type="evidence" value="ECO:0007669"/>
    <property type="project" value="UniProtKB-SubCell"/>
</dbReference>
<protein>
    <submittedName>
        <fullName evidence="10">MAS-related GPR, member X2</fullName>
    </submittedName>
</protein>
<dbReference type="PANTHER" id="PTHR11334:SF66">
    <property type="entry name" value="MAS-RELATED G-PROTEIN COUPLED RECEPTOR MEMBER B1-RELATED"/>
    <property type="match status" value="1"/>
</dbReference>
<keyword evidence="5 8" id="KW-0472">Membrane</keyword>
<reference evidence="9" key="3">
    <citation type="journal article" date="2000" name="Genome Res.">
        <title>RIKEN integrated sequence analysis (RISA) system--384-format sequencing pipeline with 384 multicapillary sequencer.</title>
        <authorList>
            <person name="Shibata K."/>
            <person name="Itoh M."/>
            <person name="Aizawa K."/>
            <person name="Nagaoka S."/>
            <person name="Sasaki N."/>
            <person name="Carninci P."/>
            <person name="Konno H."/>
            <person name="Akiyama J."/>
            <person name="Nishi K."/>
            <person name="Kitsunai T."/>
            <person name="Tashiro H."/>
            <person name="Itoh M."/>
            <person name="Sumi N."/>
            <person name="Ishii Y."/>
            <person name="Nakamura S."/>
            <person name="Hazama M."/>
            <person name="Nishine T."/>
            <person name="Harada A."/>
            <person name="Yamamoto R."/>
            <person name="Matsumoto H."/>
            <person name="Sakaguchi S."/>
            <person name="Ikegami T."/>
            <person name="Kashiwagi K."/>
            <person name="Fujiwake S."/>
            <person name="Inoue K."/>
            <person name="Togawa Y."/>
            <person name="Izawa M."/>
            <person name="Ohara E."/>
            <person name="Watahiki M."/>
            <person name="Yoneda Y."/>
            <person name="Ishikawa T."/>
            <person name="Ozawa K."/>
            <person name="Tanaka T."/>
            <person name="Matsuura S."/>
            <person name="Kawai J."/>
            <person name="Okazaki Y."/>
            <person name="Muramatsu M."/>
            <person name="Inoue Y."/>
            <person name="Kira A."/>
            <person name="Hayashizaki Y."/>
        </authorList>
    </citation>
    <scope>NUCLEOTIDE SEQUENCE</scope>
    <source>
        <strain evidence="9">C57BL/6J</strain>
    </source>
</reference>
<evidence type="ECO:0000313" key="9">
    <source>
        <dbReference type="EMBL" id="BAE28379.1"/>
    </source>
</evidence>
<dbReference type="ExpressionAtlas" id="Q3UG30">
    <property type="expression patterns" value="baseline and differential"/>
</dbReference>
<reference evidence="9" key="2">
    <citation type="journal article" date="2000" name="Genome Res.">
        <title>Normalization and subtraction of cap-trapper-selected cDNAs to prepare full-length cDNA libraries for rapid discovery of new genes.</title>
        <authorList>
            <person name="Carninci P."/>
            <person name="Shibata Y."/>
            <person name="Hayatsu N."/>
            <person name="Sugahara Y."/>
            <person name="Shibata K."/>
            <person name="Itoh M."/>
            <person name="Konno H."/>
            <person name="Okazaki Y."/>
            <person name="Muramatsu M."/>
            <person name="Hayashizaki Y."/>
        </authorList>
    </citation>
    <scope>NUCLEOTIDE SEQUENCE</scope>
    <source>
        <strain evidence="9">C57BL/6J</strain>
    </source>
</reference>
<accession>Q3UG30</accession>
<reference evidence="10 12" key="9">
    <citation type="journal article" date="2009" name="PLoS Biol.">
        <title>Lineage-specific biology revealed by a finished genome assembly of the mouse.</title>
        <authorList>
            <consortium name="Mouse Genome Sequencing Consortium"/>
            <person name="Church D.M."/>
            <person name="Goodstadt L."/>
            <person name="Hillier L.W."/>
            <person name="Zody M.C."/>
            <person name="Goldstein S."/>
            <person name="She X."/>
            <person name="Bult C.J."/>
            <person name="Agarwala R."/>
            <person name="Cherry J.L."/>
            <person name="DiCuccio M."/>
            <person name="Hlavina W."/>
            <person name="Kapustin Y."/>
            <person name="Meric P."/>
            <person name="Maglott D."/>
            <person name="Birtle Z."/>
            <person name="Marques A.C."/>
            <person name="Graves T."/>
            <person name="Zhou S."/>
            <person name="Teague B."/>
            <person name="Potamousis K."/>
            <person name="Churas C."/>
            <person name="Place M."/>
            <person name="Herschleb J."/>
            <person name="Runnheim R."/>
            <person name="Forrest D."/>
            <person name="Amos-Landgraf J."/>
            <person name="Schwartz D.C."/>
            <person name="Cheng Z."/>
            <person name="Lindblad-Toh K."/>
            <person name="Eichler E.E."/>
            <person name="Ponting C.P."/>
        </authorList>
    </citation>
    <scope>NUCLEOTIDE SEQUENCE [LARGE SCALE GENOMIC DNA]</scope>
    <source>
        <strain evidence="10 12">C57BL/6J</strain>
    </source>
</reference>
<organism evidence="9">
    <name type="scientific">Mus musculus</name>
    <name type="common">Mouse</name>
    <dbReference type="NCBI Taxonomy" id="10090"/>
    <lineage>
        <taxon>Eukaryota</taxon>
        <taxon>Metazoa</taxon>
        <taxon>Chordata</taxon>
        <taxon>Craniata</taxon>
        <taxon>Vertebrata</taxon>
        <taxon>Euteleostomi</taxon>
        <taxon>Mammalia</taxon>
        <taxon>Eutheria</taxon>
        <taxon>Euarchontoglires</taxon>
        <taxon>Glires</taxon>
        <taxon>Rodentia</taxon>
        <taxon>Myomorpha</taxon>
        <taxon>Muroidea</taxon>
        <taxon>Muridae</taxon>
        <taxon>Murinae</taxon>
        <taxon>Mus</taxon>
        <taxon>Mus</taxon>
    </lineage>
</organism>
<reference evidence="9" key="4">
    <citation type="journal article" date="2001" name="Nature">
        <title>Functional annotation of a full-length mouse cDNA collection.</title>
        <authorList>
            <consortium name="The RIKEN Genome Exploration Research Group Phase II Team and the FANTOM Consortium"/>
        </authorList>
    </citation>
    <scope>NUCLEOTIDE SEQUENCE</scope>
    <source>
        <strain evidence="9">C57BL/6J</strain>
    </source>
</reference>
<reference evidence="9" key="7">
    <citation type="journal article" date="2005" name="Science">
        <title>The Transcriptional Landscape of the Mammalian Genome.</title>
        <authorList>
            <consortium name="The FANTOM Consortium"/>
            <consortium name="Riken Genome Exploration Research Group and Genome Science Group (Genome Network Project Core Group)"/>
        </authorList>
    </citation>
    <scope>NUCLEOTIDE SEQUENCE</scope>
    <source>
        <strain evidence="9">C57BL/6J</strain>
    </source>
</reference>
<dbReference type="InterPro" id="IPR026234">
    <property type="entry name" value="MRGPCRFAMILY"/>
</dbReference>
<evidence type="ECO:0000256" key="8">
    <source>
        <dbReference type="SAM" id="Phobius"/>
    </source>
</evidence>
<reference evidence="9" key="8">
    <citation type="journal article" date="2005" name="Science">
        <title>Antisense Transcription in the Mammalian Transcriptome.</title>
        <authorList>
            <consortium name="RIKEN Genome Exploration Research Group and Genome Science Group (Genome Network Project Core Group) and the FANTOM Consortium"/>
        </authorList>
    </citation>
    <scope>NUCLEOTIDE SEQUENCE</scope>
    <source>
        <strain evidence="9">C57BL/6J</strain>
    </source>
</reference>
<reference evidence="10" key="11">
    <citation type="submission" date="2025-05" db="UniProtKB">
        <authorList>
            <consortium name="Ensembl"/>
        </authorList>
    </citation>
    <scope>IDENTIFICATION</scope>
    <source>
        <strain evidence="10">C57BL/6J</strain>
    </source>
</reference>
<keyword evidence="7" id="KW-0807">Transducer</keyword>
<evidence type="ECO:0000313" key="11">
    <source>
        <dbReference type="MGI" id="MGI:3588270"/>
    </source>
</evidence>
<dbReference type="EMBL" id="AK148153">
    <property type="protein sequence ID" value="BAE28379.1"/>
    <property type="molecule type" value="mRNA"/>
</dbReference>
<keyword evidence="4" id="KW-0297">G-protein coupled receptor</keyword>
<dbReference type="HOGENOM" id="CLU_2183069_0_0_1"/>
<name>Q3UG30_MOUSE</name>
<dbReference type="Bgee" id="ENSMUSG00000074109">
    <property type="expression patterns" value="Expressed in hindlimb stylopod muscle and 4 other cell types or tissues"/>
</dbReference>
<dbReference type="OrthoDB" id="9631784at2759"/>
<keyword evidence="12" id="KW-1185">Reference proteome</keyword>
<evidence type="ECO:0000256" key="2">
    <source>
        <dbReference type="ARBA" id="ARBA00022692"/>
    </source>
</evidence>
<reference evidence="10" key="10">
    <citation type="journal article" date="2011" name="PLoS Biol.">
        <title>Modernizing reference genome assemblies.</title>
        <authorList>
            <person name="Church D.M."/>
            <person name="Schneider V.A."/>
            <person name="Graves T."/>
            <person name="Auger K."/>
            <person name="Cunningham F."/>
            <person name="Bouk N."/>
            <person name="Chen H.C."/>
            <person name="Agarwala R."/>
            <person name="McLaren W.M."/>
            <person name="Ritchie G.R."/>
            <person name="Albracht D."/>
            <person name="Kremitzki M."/>
            <person name="Rock S."/>
            <person name="Kotkiewicz H."/>
            <person name="Kremitzki C."/>
            <person name="Wollam A."/>
            <person name="Trani L."/>
            <person name="Fulton L."/>
            <person name="Fulton R."/>
            <person name="Matthews L."/>
            <person name="Whitehead S."/>
            <person name="Chow W."/>
            <person name="Torrance J."/>
            <person name="Dunn M."/>
            <person name="Harden G."/>
            <person name="Threadgold G."/>
            <person name="Wood J."/>
            <person name="Collins J."/>
            <person name="Heath P."/>
            <person name="Griffiths G."/>
            <person name="Pelan S."/>
            <person name="Grafham D."/>
            <person name="Eichler E.E."/>
            <person name="Weinstock G."/>
            <person name="Mardis E.R."/>
            <person name="Wilson R.K."/>
            <person name="Howe K."/>
            <person name="Flicek P."/>
            <person name="Hubbard T."/>
        </authorList>
    </citation>
    <scope>NUCLEOTIDE SEQUENCE [LARGE SCALE GENOMIC DNA]</scope>
    <source>
        <strain evidence="10">C57BL/6J</strain>
    </source>
</reference>
<proteinExistence type="evidence at transcript level"/>
<dbReference type="MGI" id="MGI:3588270">
    <property type="gene designation" value="Mrgprx2"/>
</dbReference>
<reference evidence="9" key="1">
    <citation type="journal article" date="1999" name="Methods Enzymol.">
        <title>High-efficiency full-length cDNA cloning.</title>
        <authorList>
            <person name="Carninci P."/>
            <person name="Hayashizaki Y."/>
        </authorList>
    </citation>
    <scope>NUCLEOTIDE SEQUENCE</scope>
    <source>
        <strain evidence="9">C57BL/6J</strain>
    </source>
</reference>
<dbReference type="Ensembl" id="ENSMUST00000186394.2">
    <property type="protein sequence ID" value="ENSMUSP00000140945.2"/>
    <property type="gene ID" value="ENSMUSG00000074109.5"/>
</dbReference>
<dbReference type="PANTHER" id="PTHR11334">
    <property type="entry name" value="MAS-RELATED G-PROTEIN COUPLED RECEPTOR"/>
    <property type="match status" value="1"/>
</dbReference>
<evidence type="ECO:0000256" key="3">
    <source>
        <dbReference type="ARBA" id="ARBA00022989"/>
    </source>
</evidence>
<keyword evidence="3 8" id="KW-1133">Transmembrane helix</keyword>
<reference evidence="9" key="6">
    <citation type="submission" date="2004-03" db="EMBL/GenBank/DDBJ databases">
        <authorList>
            <person name="Arakawa T."/>
            <person name="Carninci P."/>
            <person name="Fukuda S."/>
            <person name="Hashizume W."/>
            <person name="Hayashida K."/>
            <person name="Hori F."/>
            <person name="Iida J."/>
            <person name="Imamura K."/>
            <person name="Imotani K."/>
            <person name="Itoh M."/>
            <person name="Kanagawa S."/>
            <person name="Kawai J."/>
            <person name="Kojima M."/>
            <person name="Konno H."/>
            <person name="Murata M."/>
            <person name="Nakamura M."/>
            <person name="Ninomiya N."/>
            <person name="Nishiyori H."/>
            <person name="Nomura K."/>
            <person name="Ohno M."/>
            <person name="Sakazume N."/>
            <person name="Sano H."/>
            <person name="Sasaki D."/>
            <person name="Shibata K."/>
            <person name="Shiraki T."/>
            <person name="Tagami M."/>
            <person name="Tagami Y."/>
            <person name="Waki K."/>
            <person name="Watahiki A."/>
            <person name="Muramatsu M."/>
            <person name="Hayashizaki Y."/>
        </authorList>
    </citation>
    <scope>NUCLEOTIDE SEQUENCE</scope>
    <source>
        <strain evidence="9">C57BL/6J</strain>
    </source>
</reference>
<feature type="transmembrane region" description="Helical" evidence="8">
    <location>
        <begin position="12"/>
        <end position="33"/>
    </location>
</feature>
<evidence type="ECO:0000256" key="1">
    <source>
        <dbReference type="ARBA" id="ARBA00004141"/>
    </source>
</evidence>
<dbReference type="VEuPathDB" id="HostDB:ENSMUSG00000074109"/>
<dbReference type="GO" id="GO:0004930">
    <property type="term" value="F:G protein-coupled receptor activity"/>
    <property type="evidence" value="ECO:0007669"/>
    <property type="project" value="UniProtKB-KW"/>
</dbReference>
<evidence type="ECO:0000256" key="6">
    <source>
        <dbReference type="ARBA" id="ARBA00023170"/>
    </source>
</evidence>
<evidence type="ECO:0000313" key="12">
    <source>
        <dbReference type="Proteomes" id="UP000000589"/>
    </source>
</evidence>
<comment type="subcellular location">
    <subcellularLocation>
        <location evidence="1">Membrane</location>
        <topology evidence="1">Multi-pass membrane protein</topology>
    </subcellularLocation>
</comment>
<dbReference type="SMR" id="Q3UG30"/>
<dbReference type="Gene3D" id="1.20.1070.10">
    <property type="entry name" value="Rhodopsin 7-helix transmembrane proteins"/>
    <property type="match status" value="1"/>
</dbReference>
<evidence type="ECO:0000256" key="5">
    <source>
        <dbReference type="ARBA" id="ARBA00023136"/>
    </source>
</evidence>
<keyword evidence="2 8" id="KW-0812">Transmembrane</keyword>
<gene>
    <name evidence="10 11" type="primary">Mrgprx2</name>
    <name evidence="11" type="synonym">Mrgprb10</name>
</gene>
<evidence type="ECO:0000313" key="10">
    <source>
        <dbReference type="Ensembl" id="ENSMUSP00000140945.2"/>
    </source>
</evidence>
<reference evidence="9" key="5">
    <citation type="journal article" date="2002" name="Nature">
        <title>Analysis of the mouse transcriptome based on functional annotation of 60,770 full-length cDNAs.</title>
        <authorList>
            <consortium name="The FANTOM Consortium and the RIKEN Genome Exploration Research Group Phase I and II Team"/>
        </authorList>
    </citation>
    <scope>NUCLEOTIDE SEQUENCE</scope>
    <source>
        <strain evidence="9">C57BL/6J</strain>
    </source>
</reference>
<dbReference type="Proteomes" id="UP000000589">
    <property type="component" value="Chromosome 7"/>
</dbReference>